<gene>
    <name evidence="2" type="ORF">CEXT_28361</name>
</gene>
<evidence type="ECO:0000313" key="2">
    <source>
        <dbReference type="EMBL" id="GIY45459.1"/>
    </source>
</evidence>
<organism evidence="2 3">
    <name type="scientific">Caerostris extrusa</name>
    <name type="common">Bark spider</name>
    <name type="synonym">Caerostris bankana</name>
    <dbReference type="NCBI Taxonomy" id="172846"/>
    <lineage>
        <taxon>Eukaryota</taxon>
        <taxon>Metazoa</taxon>
        <taxon>Ecdysozoa</taxon>
        <taxon>Arthropoda</taxon>
        <taxon>Chelicerata</taxon>
        <taxon>Arachnida</taxon>
        <taxon>Araneae</taxon>
        <taxon>Araneomorphae</taxon>
        <taxon>Entelegynae</taxon>
        <taxon>Araneoidea</taxon>
        <taxon>Araneidae</taxon>
        <taxon>Caerostris</taxon>
    </lineage>
</organism>
<name>A0AAV4TJT3_CAEEX</name>
<dbReference type="AlphaFoldDB" id="A0AAV4TJT3"/>
<protein>
    <submittedName>
        <fullName evidence="2">Uncharacterized protein</fullName>
    </submittedName>
</protein>
<dbReference type="EMBL" id="BPLR01011275">
    <property type="protein sequence ID" value="GIY45459.1"/>
    <property type="molecule type" value="Genomic_DNA"/>
</dbReference>
<sequence>MAIITPLRLMAGVKVIALNNSFKNNSQSISLSLIYYVSPISMLHHFSRDSSLLDILGERVMGHLRNNTIKTHHSQLGDTSRAFGPKRPNQNSPTLALLHLYK</sequence>
<keyword evidence="3" id="KW-1185">Reference proteome</keyword>
<feature type="region of interest" description="Disordered" evidence="1">
    <location>
        <begin position="73"/>
        <end position="94"/>
    </location>
</feature>
<reference evidence="2 3" key="1">
    <citation type="submission" date="2021-06" db="EMBL/GenBank/DDBJ databases">
        <title>Caerostris extrusa draft genome.</title>
        <authorList>
            <person name="Kono N."/>
            <person name="Arakawa K."/>
        </authorList>
    </citation>
    <scope>NUCLEOTIDE SEQUENCE [LARGE SCALE GENOMIC DNA]</scope>
</reference>
<accession>A0AAV4TJT3</accession>
<evidence type="ECO:0000313" key="3">
    <source>
        <dbReference type="Proteomes" id="UP001054945"/>
    </source>
</evidence>
<comment type="caution">
    <text evidence="2">The sequence shown here is derived from an EMBL/GenBank/DDBJ whole genome shotgun (WGS) entry which is preliminary data.</text>
</comment>
<evidence type="ECO:0000256" key="1">
    <source>
        <dbReference type="SAM" id="MobiDB-lite"/>
    </source>
</evidence>
<dbReference type="Proteomes" id="UP001054945">
    <property type="component" value="Unassembled WGS sequence"/>
</dbReference>
<proteinExistence type="predicted"/>